<evidence type="ECO:0000259" key="1">
    <source>
        <dbReference type="Pfam" id="PF12770"/>
    </source>
</evidence>
<feature type="domain" description="CHAT" evidence="1">
    <location>
        <begin position="511"/>
        <end position="675"/>
    </location>
</feature>
<name>A0A7Y0FQ17_9BACT</name>
<dbReference type="Pfam" id="PF12770">
    <property type="entry name" value="CHAT"/>
    <property type="match status" value="1"/>
</dbReference>
<dbReference type="AlphaFoldDB" id="A0A7Y0FQ17"/>
<proteinExistence type="predicted"/>
<protein>
    <submittedName>
        <fullName evidence="2">CHAT domain-containing protein</fullName>
    </submittedName>
</protein>
<dbReference type="EMBL" id="JABBGH010000006">
    <property type="protein sequence ID" value="NML68146.1"/>
    <property type="molecule type" value="Genomic_DNA"/>
</dbReference>
<evidence type="ECO:0000313" key="2">
    <source>
        <dbReference type="EMBL" id="NML68146.1"/>
    </source>
</evidence>
<comment type="caution">
    <text evidence="2">The sequence shown here is derived from an EMBL/GenBank/DDBJ whole genome shotgun (WGS) entry which is preliminary data.</text>
</comment>
<keyword evidence="3" id="KW-1185">Reference proteome</keyword>
<dbReference type="Proteomes" id="UP000559626">
    <property type="component" value="Unassembled WGS sequence"/>
</dbReference>
<evidence type="ECO:0000313" key="3">
    <source>
        <dbReference type="Proteomes" id="UP000559626"/>
    </source>
</evidence>
<accession>A0A7Y0FQ17</accession>
<sequence>MKIRDVFPAVYAGRYSQEVETFWEQDYHPADQHLVFVLEDIFTVECALAQELTLDEFRKHINLIFDDIIIAKKHPAMVLPFAGLDLLLLIHGAKAAGTYNQRGAMLDVFDCLTKSLYGRTMKNGEQYESQPERLWRFANPQSWQFALGVDVLQIITLWLGQLFYYSRSFSGLSQLCQDFLELSIKWAAEVIRATTMDGAFLLTQLYAWTTEYQQPDKAKDILDIISTVYSELSWGPLSAEKQHLGVHLVLTSKQPAQRESIYAELKAHGTLSAQDKMQIACEIDNSIDAIKTNFDAILTAVREFSHEVEARAKTLIDITYEKSRLFKVLNNVILTLCQHAATTELATLLTAYYHPDADWAPRDSILFILPNAKDGVLYCAKGGLAVHEQDNVVAVPVLVDMANQALSQLHVLRGTPGQITPVPERTIGFPILPLGREFERTVSSFYNLKKLGQLDISGVTALCPFNFNQLPLQALMLKELQVTFPIYTSLQNKGAYLRPRHVLFWQGSSVTSEMEGNALAYIFEKAGAKLTVLIEGTATKQDFIDAYRSPDYDIIWVSSHGERGYYEPDNSSFALSHTEAVSLTELAAITVQHPHVRLLFLNVCEGGANTQIGEFLNVGFGHVVTSDNQDVLSHLWMADSLVAMLLGALVAEGLCQSGATYFSAYQSALLTLIAGEAGIIDKLNSIEPETQHTAITALVDRLQYSSNADLSNILKWGSAVYFS</sequence>
<gene>
    <name evidence="2" type="ORF">HHL22_23345</name>
</gene>
<reference evidence="2 3" key="1">
    <citation type="submission" date="2020-04" db="EMBL/GenBank/DDBJ databases">
        <title>Hymenobacter polaris sp. nov., isolated from Arctic soil.</title>
        <authorList>
            <person name="Dahal R.H."/>
        </authorList>
    </citation>
    <scope>NUCLEOTIDE SEQUENCE [LARGE SCALE GENOMIC DNA]</scope>
    <source>
        <strain evidence="2 3">RP-2-7</strain>
    </source>
</reference>
<dbReference type="InterPro" id="IPR024983">
    <property type="entry name" value="CHAT_dom"/>
</dbReference>
<dbReference type="RefSeq" id="WP_169533853.1">
    <property type="nucleotide sequence ID" value="NZ_JABBGH010000006.1"/>
</dbReference>
<organism evidence="2 3">
    <name type="scientific">Hymenobacter polaris</name>
    <dbReference type="NCBI Taxonomy" id="2682546"/>
    <lineage>
        <taxon>Bacteria</taxon>
        <taxon>Pseudomonadati</taxon>
        <taxon>Bacteroidota</taxon>
        <taxon>Cytophagia</taxon>
        <taxon>Cytophagales</taxon>
        <taxon>Hymenobacteraceae</taxon>
        <taxon>Hymenobacter</taxon>
    </lineage>
</organism>